<reference evidence="1 2" key="1">
    <citation type="submission" date="2022-08" db="EMBL/GenBank/DDBJ databases">
        <title>Reclassification of Massilia species as members of the genera Telluria, Duganella, Pseudoduganella, Mokoshia gen. nov. and Zemynaea gen. nov. using orthogonal and non-orthogonal genome-based approaches.</title>
        <authorList>
            <person name="Bowman J.P."/>
        </authorList>
    </citation>
    <scope>NUCLEOTIDE SEQUENCE [LARGE SCALE GENOMIC DNA]</scope>
    <source>
        <strain evidence="1 2">JCM 31606</strain>
    </source>
</reference>
<evidence type="ECO:0000313" key="2">
    <source>
        <dbReference type="Proteomes" id="UP001204621"/>
    </source>
</evidence>
<evidence type="ECO:0000313" key="1">
    <source>
        <dbReference type="EMBL" id="MCS0660631.1"/>
    </source>
</evidence>
<comment type="caution">
    <text evidence="1">The sequence shown here is derived from an EMBL/GenBank/DDBJ whole genome shotgun (WGS) entry which is preliminary data.</text>
</comment>
<organism evidence="1 2">
    <name type="scientific">Massilia terrae</name>
    <dbReference type="NCBI Taxonomy" id="1811224"/>
    <lineage>
        <taxon>Bacteria</taxon>
        <taxon>Pseudomonadati</taxon>
        <taxon>Pseudomonadota</taxon>
        <taxon>Betaproteobacteria</taxon>
        <taxon>Burkholderiales</taxon>
        <taxon>Oxalobacteraceae</taxon>
        <taxon>Telluria group</taxon>
        <taxon>Massilia</taxon>
    </lineage>
</organism>
<gene>
    <name evidence="1" type="ORF">NX778_21370</name>
</gene>
<dbReference type="RefSeq" id="WP_258813824.1">
    <property type="nucleotide sequence ID" value="NZ_JANUGU010000009.1"/>
</dbReference>
<dbReference type="Gene3D" id="3.40.50.11890">
    <property type="match status" value="1"/>
</dbReference>
<accession>A0ABT2D333</accession>
<dbReference type="InterPro" id="IPR010327">
    <property type="entry name" value="FldB/FldC_alpha/beta"/>
</dbReference>
<keyword evidence="2" id="KW-1185">Reference proteome</keyword>
<sequence length="360" mass="39034">MTGLDIMRAACADPFAAARAARASGQRVIAYAGTSVPVELIRASGAFALQLGGDPAHPTPLSDTYLDDEFDGEIRSLFDQIGSGACNVADTVIIPRASNGLLYLYYSLLELRRLEPQLAFPEPILFDVLNTPNWETGQYVLDRCRALHATLGGSIQSLRDAVAISNQVRQALQLLNQRRREGALRGSSWWTALRASRVMAPGDWLAAAAAQAHETAPPKRLMLKGYGQDTPALYLMAEELGANVVADDCIGGERTVAVLVDEDAEPLAALADHYQRHVPTIRSYPQSSEDAAWLALLGASATQGVVFYHEEFDDTFGWDYPGQKAQLAVPQTLLSRQSYRAPDRAAQRAALADLIGRIEA</sequence>
<name>A0ABT2D333_9BURK</name>
<dbReference type="Proteomes" id="UP001204621">
    <property type="component" value="Unassembled WGS sequence"/>
</dbReference>
<proteinExistence type="predicted"/>
<protein>
    <submittedName>
        <fullName evidence="1">2-hydroxyacyl-CoA dehydratase family protein</fullName>
    </submittedName>
</protein>
<dbReference type="EMBL" id="JANUGU010000009">
    <property type="protein sequence ID" value="MCS0660631.1"/>
    <property type="molecule type" value="Genomic_DNA"/>
</dbReference>
<dbReference type="Pfam" id="PF06050">
    <property type="entry name" value="HGD-D"/>
    <property type="match status" value="1"/>
</dbReference>
<dbReference type="Gene3D" id="1.20.1270.370">
    <property type="match status" value="1"/>
</dbReference>
<dbReference type="Gene3D" id="3.40.50.11900">
    <property type="match status" value="1"/>
</dbReference>